<feature type="region of interest" description="Disordered" evidence="1">
    <location>
        <begin position="1"/>
        <end position="23"/>
    </location>
</feature>
<comment type="caution">
    <text evidence="2">The sequence shown here is derived from an EMBL/GenBank/DDBJ whole genome shotgun (WGS) entry which is preliminary data.</text>
</comment>
<reference evidence="2 3" key="1">
    <citation type="submission" date="2019-02" db="EMBL/GenBank/DDBJ databases">
        <title>Halonotius sp. a new haloqrchaeon isolated from saline water.</title>
        <authorList>
            <person name="Duran-Viseras A."/>
            <person name="Sanchez-Porro C."/>
            <person name="Ventosa A."/>
        </authorList>
    </citation>
    <scope>NUCLEOTIDE SEQUENCE [LARGE SCALE GENOMIC DNA]</scope>
    <source>
        <strain evidence="2 3">F9-27</strain>
    </source>
</reference>
<proteinExistence type="predicted"/>
<gene>
    <name evidence="2" type="ORF">EWF95_07025</name>
</gene>
<dbReference type="AlphaFoldDB" id="A0A544QMV2"/>
<dbReference type="OrthoDB" id="321964at2157"/>
<sequence length="72" mass="7976">MDSSLSEAWQDAPLDPDPNTDLDYEIKPLTVIKTGNSEGSTYMVLPGEEDHLTDEEFMVVDPGSVCLLDECR</sequence>
<dbReference type="EMBL" id="SESI01000002">
    <property type="protein sequence ID" value="TQQ80242.1"/>
    <property type="molecule type" value="Genomic_DNA"/>
</dbReference>
<organism evidence="2 3">
    <name type="scientific">Halonotius roseus</name>
    <dbReference type="NCBI Taxonomy" id="2511997"/>
    <lineage>
        <taxon>Archaea</taxon>
        <taxon>Methanobacteriati</taxon>
        <taxon>Methanobacteriota</taxon>
        <taxon>Stenosarchaea group</taxon>
        <taxon>Halobacteria</taxon>
        <taxon>Halobacteriales</taxon>
        <taxon>Haloferacaceae</taxon>
        <taxon>Halonotius</taxon>
    </lineage>
</organism>
<name>A0A544QMV2_9EURY</name>
<evidence type="ECO:0000313" key="2">
    <source>
        <dbReference type="EMBL" id="TQQ80242.1"/>
    </source>
</evidence>
<dbReference type="RefSeq" id="WP_142443364.1">
    <property type="nucleotide sequence ID" value="NZ_SESI01000002.1"/>
</dbReference>
<protein>
    <submittedName>
        <fullName evidence="2">Uncharacterized protein</fullName>
    </submittedName>
</protein>
<evidence type="ECO:0000313" key="3">
    <source>
        <dbReference type="Proteomes" id="UP000315385"/>
    </source>
</evidence>
<accession>A0A544QMV2</accession>
<keyword evidence="3" id="KW-1185">Reference proteome</keyword>
<dbReference type="Proteomes" id="UP000315385">
    <property type="component" value="Unassembled WGS sequence"/>
</dbReference>
<evidence type="ECO:0000256" key="1">
    <source>
        <dbReference type="SAM" id="MobiDB-lite"/>
    </source>
</evidence>